<gene>
    <name evidence="3" type="ORF">IEZ25_13780</name>
</gene>
<dbReference type="PANTHER" id="PTHR47197:SF3">
    <property type="entry name" value="DIHYDRO-HEME D1 DEHYDROGENASE"/>
    <property type="match status" value="1"/>
</dbReference>
<keyword evidence="4" id="KW-1185">Reference proteome</keyword>
<name>A0ABR8MMD6_9ACTN</name>
<protein>
    <recommendedName>
        <fullName evidence="5">Secreted protein</fullName>
    </recommendedName>
</protein>
<dbReference type="Gene3D" id="2.130.10.10">
    <property type="entry name" value="YVTN repeat-like/Quinoprotein amine dehydrogenase"/>
    <property type="match status" value="2"/>
</dbReference>
<dbReference type="PANTHER" id="PTHR47197">
    <property type="entry name" value="PROTEIN NIRF"/>
    <property type="match status" value="1"/>
</dbReference>
<evidence type="ECO:0000256" key="1">
    <source>
        <dbReference type="SAM" id="MobiDB-lite"/>
    </source>
</evidence>
<dbReference type="SUPFAM" id="SSF50969">
    <property type="entry name" value="YVTN repeat-like/Quinoprotein amine dehydrogenase"/>
    <property type="match status" value="1"/>
</dbReference>
<feature type="signal peptide" evidence="2">
    <location>
        <begin position="1"/>
        <end position="26"/>
    </location>
</feature>
<evidence type="ECO:0000313" key="3">
    <source>
        <dbReference type="EMBL" id="MBD3915689.1"/>
    </source>
</evidence>
<proteinExistence type="predicted"/>
<evidence type="ECO:0000256" key="2">
    <source>
        <dbReference type="SAM" id="SignalP"/>
    </source>
</evidence>
<dbReference type="EMBL" id="JACXYY010000005">
    <property type="protein sequence ID" value="MBD3915689.1"/>
    <property type="molecule type" value="Genomic_DNA"/>
</dbReference>
<dbReference type="InterPro" id="IPR047697">
    <property type="entry name" value="AztD-like"/>
</dbReference>
<dbReference type="InterPro" id="IPR011044">
    <property type="entry name" value="Quino_amine_DH_bsu"/>
</dbReference>
<evidence type="ECO:0008006" key="5">
    <source>
        <dbReference type="Google" id="ProtNLM"/>
    </source>
</evidence>
<comment type="caution">
    <text evidence="3">The sequence shown here is derived from an EMBL/GenBank/DDBJ whole genome shotgun (WGS) entry which is preliminary data.</text>
</comment>
<organism evidence="3 4">
    <name type="scientific">Nocardioides hwasunensis</name>
    <dbReference type="NCBI Taxonomy" id="397258"/>
    <lineage>
        <taxon>Bacteria</taxon>
        <taxon>Bacillati</taxon>
        <taxon>Actinomycetota</taxon>
        <taxon>Actinomycetes</taxon>
        <taxon>Propionibacteriales</taxon>
        <taxon>Nocardioidaceae</taxon>
        <taxon>Nocardioides</taxon>
    </lineage>
</organism>
<feature type="region of interest" description="Disordered" evidence="1">
    <location>
        <begin position="29"/>
        <end position="52"/>
    </location>
</feature>
<dbReference type="Proteomes" id="UP000649289">
    <property type="component" value="Unassembled WGS sequence"/>
</dbReference>
<keyword evidence="2" id="KW-0732">Signal</keyword>
<feature type="compositionally biased region" description="Low complexity" evidence="1">
    <location>
        <begin position="33"/>
        <end position="52"/>
    </location>
</feature>
<dbReference type="InterPro" id="IPR051200">
    <property type="entry name" value="Host-pathogen_enzymatic-act"/>
</dbReference>
<sequence length="412" mass="42561">MQHRQIRGLRAAAPVAVLALALTACGSDGEADPATSAGSEETTAATSTPTTSEAAAEAGSRLAVSYEGGVAVLDADTLEVVDEFDSEEFTRLNAAGDGRHVFVTTTAGFQVLDTATPELTDVVLPAEAAGHVVRHGGKTVLFADGTGETTIFDTDALLAADGALPESETWTAPEAHHGVSIVLEDGTLVTTVGDEESRSGAVALADEGTGDEIASSDQCPSIHGEGTAAGEAVVFGCEDGALLFKDGAFEKLQAPDDYGRMGNAYVSETSPLVVGDYKTDPDAEGYLLDQVALIDTEAATLEPVSLPKGVEYTWRGVVRGPDDLAYLLGTDGAIHVLDPATGELTRDFPVVEPWEGPADWQNPHPALIVHEGTAYVAEPASNQVHAVDLATGEVTASVELDHEPNEMAVALG</sequence>
<feature type="chain" id="PRO_5046147452" description="Secreted protein" evidence="2">
    <location>
        <begin position="27"/>
        <end position="412"/>
    </location>
</feature>
<evidence type="ECO:0000313" key="4">
    <source>
        <dbReference type="Proteomes" id="UP000649289"/>
    </source>
</evidence>
<dbReference type="InterPro" id="IPR015943">
    <property type="entry name" value="WD40/YVTN_repeat-like_dom_sf"/>
</dbReference>
<dbReference type="PROSITE" id="PS51257">
    <property type="entry name" value="PROKAR_LIPOPROTEIN"/>
    <property type="match status" value="1"/>
</dbReference>
<dbReference type="NCBIfam" id="NF038015">
    <property type="entry name" value="AztD"/>
    <property type="match status" value="1"/>
</dbReference>
<dbReference type="RefSeq" id="WP_191200007.1">
    <property type="nucleotide sequence ID" value="NZ_BAAAPA010000007.1"/>
</dbReference>
<accession>A0ABR8MMD6</accession>
<reference evidence="3 4" key="1">
    <citation type="submission" date="2020-09" db="EMBL/GenBank/DDBJ databases">
        <title>novel species in genus Nocardioides.</title>
        <authorList>
            <person name="Zhang G."/>
        </authorList>
    </citation>
    <scope>NUCLEOTIDE SEQUENCE [LARGE SCALE GENOMIC DNA]</scope>
    <source>
        <strain evidence="3 4">19197</strain>
    </source>
</reference>